<dbReference type="OrthoDB" id="5383839at2759"/>
<feature type="compositionally biased region" description="Basic and acidic residues" evidence="1">
    <location>
        <begin position="124"/>
        <end position="133"/>
    </location>
</feature>
<comment type="caution">
    <text evidence="2">The sequence shown here is derived from an EMBL/GenBank/DDBJ whole genome shotgun (WGS) entry which is preliminary data.</text>
</comment>
<organism evidence="2 3">
    <name type="scientific">Aureobasidium mustum</name>
    <dbReference type="NCBI Taxonomy" id="2773714"/>
    <lineage>
        <taxon>Eukaryota</taxon>
        <taxon>Fungi</taxon>
        <taxon>Dikarya</taxon>
        <taxon>Ascomycota</taxon>
        <taxon>Pezizomycotina</taxon>
        <taxon>Dothideomycetes</taxon>
        <taxon>Dothideomycetidae</taxon>
        <taxon>Dothideales</taxon>
        <taxon>Saccotheciaceae</taxon>
        <taxon>Aureobasidium</taxon>
    </lineage>
</organism>
<evidence type="ECO:0000313" key="2">
    <source>
        <dbReference type="EMBL" id="CAD0091324.1"/>
    </source>
</evidence>
<evidence type="ECO:0000256" key="1">
    <source>
        <dbReference type="SAM" id="MobiDB-lite"/>
    </source>
</evidence>
<reference evidence="2" key="1">
    <citation type="submission" date="2020-06" db="EMBL/GenBank/DDBJ databases">
        <authorList>
            <person name="Onetto C."/>
        </authorList>
    </citation>
    <scope>NUCLEOTIDE SEQUENCE</scope>
</reference>
<name>A0A9N8PCN1_9PEZI</name>
<sequence>MVDKRLRVLDQNPEIDYFRTGLEHANREGLEKARRGKAVSTDTGPSGYDTRIPADPRVSTLTAPAATIDSSLMSSAPSLPDLPKKLIEARHELELSHKITDSKTSQASAPAQPLESTFLSHRATASEKDVSQS</sequence>
<feature type="compositionally biased region" description="Polar residues" evidence="1">
    <location>
        <begin position="102"/>
        <end position="119"/>
    </location>
</feature>
<accession>A0A9N8PCN1</accession>
<gene>
    <name evidence="2" type="ORF">AWRI4233_LOCUS3234</name>
</gene>
<keyword evidence="3" id="KW-1185">Reference proteome</keyword>
<proteinExistence type="predicted"/>
<dbReference type="Proteomes" id="UP000714618">
    <property type="component" value="Unassembled WGS sequence"/>
</dbReference>
<feature type="region of interest" description="Disordered" evidence="1">
    <location>
        <begin position="97"/>
        <end position="133"/>
    </location>
</feature>
<dbReference type="EMBL" id="CAIJEO010000004">
    <property type="protein sequence ID" value="CAD0091324.1"/>
    <property type="molecule type" value="Genomic_DNA"/>
</dbReference>
<evidence type="ECO:0000313" key="3">
    <source>
        <dbReference type="Proteomes" id="UP000714618"/>
    </source>
</evidence>
<dbReference type="AlphaFoldDB" id="A0A9N8PCN1"/>
<protein>
    <submittedName>
        <fullName evidence="2">Uncharacterized protein</fullName>
    </submittedName>
</protein>
<feature type="region of interest" description="Disordered" evidence="1">
    <location>
        <begin position="28"/>
        <end position="55"/>
    </location>
</feature>